<dbReference type="PANTHER" id="PTHR34389:SF2">
    <property type="entry name" value="L-RHAMNOSE MUTAROTASE"/>
    <property type="match status" value="1"/>
</dbReference>
<feature type="active site" description="Proton donor" evidence="5">
    <location>
        <position position="22"/>
    </location>
</feature>
<feature type="binding site" evidence="5">
    <location>
        <begin position="76"/>
        <end position="77"/>
    </location>
    <ligand>
        <name>substrate</name>
    </ligand>
</feature>
<dbReference type="HAMAP" id="MF_01663">
    <property type="entry name" value="L_rham_rotase"/>
    <property type="match status" value="1"/>
</dbReference>
<evidence type="ECO:0000313" key="10">
    <source>
        <dbReference type="EMBL" id="QPK23781.1"/>
    </source>
</evidence>
<feature type="binding site" evidence="5">
    <location>
        <position position="18"/>
    </location>
    <ligand>
        <name>substrate</name>
    </ligand>
</feature>
<reference evidence="10 12" key="3">
    <citation type="submission" date="2020-11" db="EMBL/GenBank/DDBJ databases">
        <title>Complete genome sequence of Pectobacterium brasiliense strain F126.</title>
        <authorList>
            <person name="Miroshnikov K."/>
            <person name="Vo T.N.H."/>
            <person name="Khodykina M.V."/>
            <person name="Kabanova A.P."/>
            <person name="Shneider M."/>
            <person name="Korzhenkov A."/>
            <person name="Toschakov S.V."/>
            <person name="Miroshnikov K.A."/>
            <person name="Ignatov A.N."/>
            <person name="Mikhailova Y.V."/>
            <person name="Shelenkov A."/>
            <person name="Yanushevich Y.G."/>
            <person name="Evseev P.V."/>
        </authorList>
    </citation>
    <scope>NUCLEOTIDE SEQUENCE [LARGE SCALE GENOMIC DNA]</scope>
    <source>
        <strain evidence="10 12">F126</strain>
    </source>
</reference>
<evidence type="ECO:0000313" key="7">
    <source>
        <dbReference type="EMBL" id="KGA36377.1"/>
    </source>
</evidence>
<dbReference type="NCBIfam" id="TIGR02625">
    <property type="entry name" value="YiiL_rotase"/>
    <property type="match status" value="1"/>
</dbReference>
<evidence type="ECO:0000256" key="5">
    <source>
        <dbReference type="HAMAP-Rule" id="MF_01663"/>
    </source>
</evidence>
<comment type="pathway">
    <text evidence="5">Carbohydrate metabolism; L-rhamnose metabolism.</text>
</comment>
<comment type="function">
    <text evidence="5">Involved in the anomeric conversion of L-rhamnose.</text>
</comment>
<dbReference type="EC" id="5.1.3.32" evidence="5 6"/>
<dbReference type="GO" id="GO:0019301">
    <property type="term" value="P:rhamnose catabolic process"/>
    <property type="evidence" value="ECO:0007669"/>
    <property type="project" value="UniProtKB-UniRule"/>
</dbReference>
<comment type="catalytic activity">
    <reaction evidence="5">
        <text>alpha-L-rhamnose = beta-L-rhamnose</text>
        <dbReference type="Rhea" id="RHEA:25584"/>
        <dbReference type="ChEBI" id="CHEBI:27586"/>
        <dbReference type="ChEBI" id="CHEBI:27907"/>
        <dbReference type="EC" id="5.1.3.32"/>
    </reaction>
</comment>
<dbReference type="AlphaFoldDB" id="A0A086EW62"/>
<evidence type="ECO:0000256" key="3">
    <source>
        <dbReference type="ARBA" id="ARBA00023277"/>
    </source>
</evidence>
<dbReference type="EMBL" id="JAXHOZ010000085">
    <property type="protein sequence ID" value="MDY4380217.1"/>
    <property type="molecule type" value="Genomic_DNA"/>
</dbReference>
<dbReference type="RefSeq" id="WP_010285280.1">
    <property type="nucleotide sequence ID" value="NZ_BSWF01000001.1"/>
</dbReference>
<evidence type="ECO:0000256" key="1">
    <source>
        <dbReference type="ARBA" id="ARBA00022490"/>
    </source>
</evidence>
<reference evidence="7 11" key="1">
    <citation type="submission" date="2014-08" db="EMBL/GenBank/DDBJ databases">
        <title>Genome sequences of NCPPB Pectobacterium isolates.</title>
        <authorList>
            <person name="Glover R.H."/>
            <person name="Sapp M."/>
            <person name="Elphinstone J."/>
        </authorList>
    </citation>
    <scope>NUCLEOTIDE SEQUENCE [LARGE SCALE GENOMIC DNA]</scope>
    <source>
        <strain evidence="7 11">LMG 21372</strain>
    </source>
</reference>
<dbReference type="Proteomes" id="UP000029435">
    <property type="component" value="Unassembled WGS sequence"/>
</dbReference>
<dbReference type="InterPro" id="IPR013448">
    <property type="entry name" value="L-rhamnose_mutarotase"/>
</dbReference>
<dbReference type="EMBL" id="CP065031">
    <property type="protein sequence ID" value="QPK23781.1"/>
    <property type="molecule type" value="Genomic_DNA"/>
</dbReference>
<comment type="similarity">
    <text evidence="5">Belongs to the rhamnose mutarotase family.</text>
</comment>
<evidence type="ECO:0000256" key="2">
    <source>
        <dbReference type="ARBA" id="ARBA00023235"/>
    </source>
</evidence>
<reference evidence="9" key="4">
    <citation type="submission" date="2023-11" db="EMBL/GenBank/DDBJ databases">
        <title>Comparative genomics revealed phylogeny of phytopathogenic Pectobacterium aroidearum based on whole-genome sequencing and function of putative horizontal acquire islands in P. aroidearum PccS1.</title>
        <authorList>
            <person name="Fan J."/>
            <person name="Yang L."/>
        </authorList>
    </citation>
    <scope>NUCLEOTIDE SEQUENCE</scope>
    <source>
        <strain evidence="9">NJAU140</strain>
    </source>
</reference>
<dbReference type="Proteomes" id="UP000269351">
    <property type="component" value="Chromosome"/>
</dbReference>
<dbReference type="InterPro" id="IPR011008">
    <property type="entry name" value="Dimeric_a/b-barrel"/>
</dbReference>
<protein>
    <recommendedName>
        <fullName evidence="5 6">L-rhamnose mutarotase</fullName>
        <ecNumber evidence="5 6">5.1.3.32</ecNumber>
    </recommendedName>
    <alternativeName>
        <fullName evidence="5">Rhamnose 1-epimerase</fullName>
    </alternativeName>
    <alternativeName>
        <fullName evidence="5">Type-3 mutarotase</fullName>
    </alternativeName>
</protein>
<evidence type="ECO:0000313" key="13">
    <source>
        <dbReference type="Proteomes" id="UP000762586"/>
    </source>
</evidence>
<dbReference type="OrthoDB" id="9799608at2"/>
<keyword evidence="3 5" id="KW-0119">Carbohydrate metabolism</keyword>
<dbReference type="Proteomes" id="UP001269968">
    <property type="component" value="Unassembled WGS sequence"/>
</dbReference>
<name>A0A086EW62_9GAMM</name>
<dbReference type="PANTHER" id="PTHR34389">
    <property type="entry name" value="L-RHAMNOSE MUTAROTASE"/>
    <property type="match status" value="1"/>
</dbReference>
<evidence type="ECO:0000313" key="9">
    <source>
        <dbReference type="EMBL" id="MDY4380217.1"/>
    </source>
</evidence>
<proteinExistence type="inferred from homology"/>
<evidence type="ECO:0000313" key="11">
    <source>
        <dbReference type="Proteomes" id="UP000029435"/>
    </source>
</evidence>
<dbReference type="EMBL" id="JACGET010000011">
    <property type="protein sequence ID" value="MBN3106162.1"/>
    <property type="molecule type" value="Genomic_DNA"/>
</dbReference>
<dbReference type="GO" id="GO:0005737">
    <property type="term" value="C:cytoplasm"/>
    <property type="evidence" value="ECO:0007669"/>
    <property type="project" value="UniProtKB-SubCell"/>
</dbReference>
<organism evidence="10 12">
    <name type="scientific">Pectobacterium brasiliense</name>
    <dbReference type="NCBI Taxonomy" id="180957"/>
    <lineage>
        <taxon>Bacteria</taxon>
        <taxon>Pseudomonadati</taxon>
        <taxon>Pseudomonadota</taxon>
        <taxon>Gammaproteobacteria</taxon>
        <taxon>Enterobacterales</taxon>
        <taxon>Pectobacteriaceae</taxon>
        <taxon>Pectobacterium</taxon>
    </lineage>
</organism>
<dbReference type="GeneID" id="61410788"/>
<dbReference type="Proteomes" id="UP000762586">
    <property type="component" value="Unassembled WGS sequence"/>
</dbReference>
<evidence type="ECO:0000256" key="6">
    <source>
        <dbReference type="NCBIfam" id="TIGR02625"/>
    </source>
</evidence>
<dbReference type="Gene3D" id="3.30.70.100">
    <property type="match status" value="1"/>
</dbReference>
<dbReference type="EMBL" id="JQOD01000001">
    <property type="protein sequence ID" value="KGA36377.1"/>
    <property type="molecule type" value="Genomic_DNA"/>
</dbReference>
<dbReference type="GO" id="GO:0062192">
    <property type="term" value="F:L-rhamnose mutarotase activity"/>
    <property type="evidence" value="ECO:0007669"/>
    <property type="project" value="UniProtKB-UniRule"/>
</dbReference>
<keyword evidence="1 5" id="KW-0963">Cytoplasm</keyword>
<reference evidence="8 13" key="2">
    <citation type="submission" date="2020-07" db="EMBL/GenBank/DDBJ databases">
        <title>A pangenomic view of the genus Pectobacterium provides insights into genome organization, phylogeny, and virulence.</title>
        <authorList>
            <person name="Jonkheer E."/>
            <person name="Brankovics B."/>
            <person name="Houwers I."/>
            <person name="Van Der Wolf J."/>
            <person name="Bonants P."/>
            <person name="Vreeburg R."/>
            <person name="Bollema R."/>
            <person name="De Haan J."/>
            <person name="Berke L."/>
            <person name="De Ridder D."/>
            <person name="Smit S."/>
            <person name="Van Der Lee T.A.J."/>
        </authorList>
    </citation>
    <scope>NUCLEOTIDE SEQUENCE [LARGE SCALE GENOMIC DNA]</scope>
    <source>
        <strain evidence="8 13">NAK:384</strain>
    </source>
</reference>
<accession>A0A086EW62</accession>
<evidence type="ECO:0000313" key="8">
    <source>
        <dbReference type="EMBL" id="MBN3106162.1"/>
    </source>
</evidence>
<comment type="subunit">
    <text evidence="5">Homodimer.</text>
</comment>
<keyword evidence="2 5" id="KW-0413">Isomerase</keyword>
<dbReference type="PATRIC" id="fig|180957.24.peg.2028"/>
<feature type="binding site" evidence="5">
    <location>
        <position position="41"/>
    </location>
    <ligand>
        <name>substrate</name>
    </ligand>
</feature>
<sequence>MLRKAFVMSVFPDSHDEYQRRHNPIWPELAEVLKNHGAHHYSIFLDKQRNLLFGYVEVESEARWEAIAQTDVCQRWWKHMSDVMPANPDNSPVSDALEPVFYLD</sequence>
<keyword evidence="4 5" id="KW-0684">Rhamnose metabolism</keyword>
<comment type="subcellular location">
    <subcellularLocation>
        <location evidence="5">Cytoplasm</location>
    </subcellularLocation>
</comment>
<gene>
    <name evidence="5 10" type="primary">rhaM</name>
    <name evidence="10" type="ORF">F126LOC_019510</name>
    <name evidence="8" type="ORF">H4F48_08725</name>
    <name evidence="7" type="ORF">KU74_07915</name>
    <name evidence="9" type="ORF">SOV92_20800</name>
</gene>
<dbReference type="STRING" id="180957.B5S52_19550"/>
<evidence type="ECO:0000313" key="12">
    <source>
        <dbReference type="Proteomes" id="UP000269351"/>
    </source>
</evidence>
<keyword evidence="13" id="KW-1185">Reference proteome</keyword>
<dbReference type="UniPathway" id="UPA00125"/>
<evidence type="ECO:0000256" key="4">
    <source>
        <dbReference type="ARBA" id="ARBA00023308"/>
    </source>
</evidence>
<dbReference type="InterPro" id="IPR008000">
    <property type="entry name" value="Rham/fucose_mutarotase"/>
</dbReference>
<dbReference type="Pfam" id="PF05336">
    <property type="entry name" value="rhaM"/>
    <property type="match status" value="1"/>
</dbReference>
<dbReference type="SUPFAM" id="SSF54909">
    <property type="entry name" value="Dimeric alpha+beta barrel"/>
    <property type="match status" value="1"/>
</dbReference>